<accession>A0A9X2IW25</accession>
<evidence type="ECO:0000313" key="2">
    <source>
        <dbReference type="Proteomes" id="UP001139157"/>
    </source>
</evidence>
<evidence type="ECO:0000313" key="1">
    <source>
        <dbReference type="EMBL" id="MCM6774502.1"/>
    </source>
</evidence>
<reference evidence="1" key="1">
    <citation type="submission" date="2022-06" db="EMBL/GenBank/DDBJ databases">
        <title>Novel species in genus nocardia.</title>
        <authorList>
            <person name="Li F."/>
        </authorList>
    </citation>
    <scope>NUCLEOTIDE SEQUENCE</scope>
    <source>
        <strain evidence="1">CDC141</strain>
    </source>
</reference>
<organism evidence="1 2">
    <name type="scientific">Nocardia pulmonis</name>
    <dbReference type="NCBI Taxonomy" id="2951408"/>
    <lineage>
        <taxon>Bacteria</taxon>
        <taxon>Bacillati</taxon>
        <taxon>Actinomycetota</taxon>
        <taxon>Actinomycetes</taxon>
        <taxon>Mycobacteriales</taxon>
        <taxon>Nocardiaceae</taxon>
        <taxon>Nocardia</taxon>
    </lineage>
</organism>
<gene>
    <name evidence="1" type="ORF">NDR86_13555</name>
</gene>
<name>A0A9X2IW25_9NOCA</name>
<sequence length="67" mass="7722">MQQGLCSLGWSYEEPAEVFTVDTAHQAMRQHRSCRVGECPRKTEAFRILVAAGRIVPDERVEKYVRQ</sequence>
<comment type="caution">
    <text evidence="1">The sequence shown here is derived from an EMBL/GenBank/DDBJ whole genome shotgun (WGS) entry which is preliminary data.</text>
</comment>
<keyword evidence="2" id="KW-1185">Reference proteome</keyword>
<protein>
    <submittedName>
        <fullName evidence="1">Uncharacterized protein</fullName>
    </submittedName>
</protein>
<dbReference type="AlphaFoldDB" id="A0A9X2IW25"/>
<dbReference type="EMBL" id="JAMRXG010000005">
    <property type="protein sequence ID" value="MCM6774502.1"/>
    <property type="molecule type" value="Genomic_DNA"/>
</dbReference>
<proteinExistence type="predicted"/>
<dbReference type="RefSeq" id="WP_251912158.1">
    <property type="nucleotide sequence ID" value="NZ_JAMRXG010000005.1"/>
</dbReference>
<dbReference type="Proteomes" id="UP001139157">
    <property type="component" value="Unassembled WGS sequence"/>
</dbReference>